<dbReference type="OrthoDB" id="6426745at2759"/>
<dbReference type="EMBL" id="VUJU01000885">
    <property type="protein sequence ID" value="KAF0767820.1"/>
    <property type="molecule type" value="Genomic_DNA"/>
</dbReference>
<dbReference type="AlphaFoldDB" id="A0A6G0ZB13"/>
<sequence>MRAGALSRSGWMPRGFASTSSRSPASYHSFGSTGQSGYGKRHLAALARLGWLPSFRNPHSFYMRNGRGSSFQCDINKRTLAAAAAATNSE</sequence>
<accession>A0A6G0ZB13</accession>
<gene>
    <name evidence="2" type="ORF">FWK35_00006740</name>
</gene>
<dbReference type="Proteomes" id="UP000478052">
    <property type="component" value="Unassembled WGS sequence"/>
</dbReference>
<protein>
    <submittedName>
        <fullName evidence="2">Uncharacterized protein</fullName>
    </submittedName>
</protein>
<evidence type="ECO:0000313" key="2">
    <source>
        <dbReference type="EMBL" id="KAF0767820.1"/>
    </source>
</evidence>
<evidence type="ECO:0000313" key="3">
    <source>
        <dbReference type="Proteomes" id="UP000478052"/>
    </source>
</evidence>
<organism evidence="2 3">
    <name type="scientific">Aphis craccivora</name>
    <name type="common">Cowpea aphid</name>
    <dbReference type="NCBI Taxonomy" id="307492"/>
    <lineage>
        <taxon>Eukaryota</taxon>
        <taxon>Metazoa</taxon>
        <taxon>Ecdysozoa</taxon>
        <taxon>Arthropoda</taxon>
        <taxon>Hexapoda</taxon>
        <taxon>Insecta</taxon>
        <taxon>Pterygota</taxon>
        <taxon>Neoptera</taxon>
        <taxon>Paraneoptera</taxon>
        <taxon>Hemiptera</taxon>
        <taxon>Sternorrhyncha</taxon>
        <taxon>Aphidomorpha</taxon>
        <taxon>Aphidoidea</taxon>
        <taxon>Aphididae</taxon>
        <taxon>Aphidini</taxon>
        <taxon>Aphis</taxon>
        <taxon>Aphis</taxon>
    </lineage>
</organism>
<name>A0A6G0ZB13_APHCR</name>
<proteinExistence type="predicted"/>
<feature type="compositionally biased region" description="Polar residues" evidence="1">
    <location>
        <begin position="17"/>
        <end position="35"/>
    </location>
</feature>
<evidence type="ECO:0000256" key="1">
    <source>
        <dbReference type="SAM" id="MobiDB-lite"/>
    </source>
</evidence>
<feature type="region of interest" description="Disordered" evidence="1">
    <location>
        <begin position="1"/>
        <end position="36"/>
    </location>
</feature>
<reference evidence="2 3" key="1">
    <citation type="submission" date="2019-08" db="EMBL/GenBank/DDBJ databases">
        <title>Whole genome of Aphis craccivora.</title>
        <authorList>
            <person name="Voronova N.V."/>
            <person name="Shulinski R.S."/>
            <person name="Bandarenka Y.V."/>
            <person name="Zhorov D.G."/>
            <person name="Warner D."/>
        </authorList>
    </citation>
    <scope>NUCLEOTIDE SEQUENCE [LARGE SCALE GENOMIC DNA]</scope>
    <source>
        <strain evidence="2">180601</strain>
        <tissue evidence="2">Whole Body</tissue>
    </source>
</reference>
<comment type="caution">
    <text evidence="2">The sequence shown here is derived from an EMBL/GenBank/DDBJ whole genome shotgun (WGS) entry which is preliminary data.</text>
</comment>
<keyword evidence="3" id="KW-1185">Reference proteome</keyword>